<comment type="caution">
    <text evidence="2">The sequence shown here is derived from an EMBL/GenBank/DDBJ whole genome shotgun (WGS) entry which is preliminary data.</text>
</comment>
<feature type="compositionally biased region" description="Low complexity" evidence="1">
    <location>
        <begin position="82"/>
        <end position="98"/>
    </location>
</feature>
<sequence>MSSRKRTSKKRHLSPESEDDEELLDDGANSGSGDDYFEPGTKSSRIKRGRIEVEEDEVDVDMEAELEKPLDIEDTRFLPDGGASLSRSSSAKRSSSGKPKQRSSGSAQKKGSKRRAVILSDEEEEVDVDVVMDDDEDDFQPEPLPKKGMAAKGKSRGNLSTKASKGKGGKDRIEKEITFRDERKVAPPIASSSRDVPPSRSKRVHSKLDDEDDADFDVVNEKEATPPPPPPKKPKLPTIKKNKPAPGSVNSTGPSTPATRPTLNKTTTGLPQQNGANGLPLLRKPAATANNADFDLRDASVYAQLFTKPAGSTPNSGLNRKEKEEERRKELNRMRDAARAKRQEQASQAFDLQSAANKITRFEDKLKARKSMAMFPNILGSSFKDAFERRQRASKDRERR</sequence>
<dbReference type="AlphaFoldDB" id="A0AAW0GUM0"/>
<accession>A0AAW0GUM0</accession>
<feature type="region of interest" description="Disordered" evidence="1">
    <location>
        <begin position="306"/>
        <end position="349"/>
    </location>
</feature>
<protein>
    <submittedName>
        <fullName evidence="2">Uncharacterized protein</fullName>
    </submittedName>
</protein>
<feature type="compositionally biased region" description="Basic and acidic residues" evidence="1">
    <location>
        <begin position="65"/>
        <end position="77"/>
    </location>
</feature>
<dbReference type="EMBL" id="JASBNA010000003">
    <property type="protein sequence ID" value="KAK7693717.1"/>
    <property type="molecule type" value="Genomic_DNA"/>
</dbReference>
<feature type="compositionally biased region" description="Acidic residues" evidence="1">
    <location>
        <begin position="53"/>
        <end position="64"/>
    </location>
</feature>
<keyword evidence="3" id="KW-1185">Reference proteome</keyword>
<evidence type="ECO:0000256" key="1">
    <source>
        <dbReference type="SAM" id="MobiDB-lite"/>
    </source>
</evidence>
<feature type="compositionally biased region" description="Polar residues" evidence="1">
    <location>
        <begin position="248"/>
        <end position="276"/>
    </location>
</feature>
<reference evidence="2 3" key="1">
    <citation type="submission" date="2022-09" db="EMBL/GenBank/DDBJ databases">
        <authorList>
            <person name="Palmer J.M."/>
        </authorList>
    </citation>
    <scope>NUCLEOTIDE SEQUENCE [LARGE SCALE GENOMIC DNA]</scope>
    <source>
        <strain evidence="2 3">DSM 7382</strain>
    </source>
</reference>
<feature type="compositionally biased region" description="Basic residues" evidence="1">
    <location>
        <begin position="232"/>
        <end position="243"/>
    </location>
</feature>
<feature type="compositionally biased region" description="Acidic residues" evidence="1">
    <location>
        <begin position="120"/>
        <end position="140"/>
    </location>
</feature>
<feature type="compositionally biased region" description="Basic and acidic residues" evidence="1">
    <location>
        <begin position="319"/>
        <end position="344"/>
    </location>
</feature>
<feature type="compositionally biased region" description="Acidic residues" evidence="1">
    <location>
        <begin position="16"/>
        <end position="25"/>
    </location>
</feature>
<feature type="compositionally biased region" description="Basic residues" evidence="1">
    <location>
        <begin position="1"/>
        <end position="12"/>
    </location>
</feature>
<evidence type="ECO:0000313" key="2">
    <source>
        <dbReference type="EMBL" id="KAK7693717.1"/>
    </source>
</evidence>
<feature type="compositionally biased region" description="Basic and acidic residues" evidence="1">
    <location>
        <begin position="168"/>
        <end position="185"/>
    </location>
</feature>
<dbReference type="Proteomes" id="UP001385951">
    <property type="component" value="Unassembled WGS sequence"/>
</dbReference>
<feature type="region of interest" description="Disordered" evidence="1">
    <location>
        <begin position="1"/>
        <end position="284"/>
    </location>
</feature>
<name>A0AAW0GUM0_9APHY</name>
<gene>
    <name evidence="2" type="ORF">QCA50_003289</name>
</gene>
<evidence type="ECO:0000313" key="3">
    <source>
        <dbReference type="Proteomes" id="UP001385951"/>
    </source>
</evidence>
<organism evidence="2 3">
    <name type="scientific">Cerrena zonata</name>
    <dbReference type="NCBI Taxonomy" id="2478898"/>
    <lineage>
        <taxon>Eukaryota</taxon>
        <taxon>Fungi</taxon>
        <taxon>Dikarya</taxon>
        <taxon>Basidiomycota</taxon>
        <taxon>Agaricomycotina</taxon>
        <taxon>Agaricomycetes</taxon>
        <taxon>Polyporales</taxon>
        <taxon>Cerrenaceae</taxon>
        <taxon>Cerrena</taxon>
    </lineage>
</organism>
<feature type="compositionally biased region" description="Acidic residues" evidence="1">
    <location>
        <begin position="209"/>
        <end position="218"/>
    </location>
</feature>
<proteinExistence type="predicted"/>